<dbReference type="OrthoDB" id="5334391at2759"/>
<dbReference type="CDD" id="cd09917">
    <property type="entry name" value="F-box_SF"/>
    <property type="match status" value="1"/>
</dbReference>
<name>A0A136J5Q0_9PEZI</name>
<dbReference type="InterPro" id="IPR001810">
    <property type="entry name" value="F-box_dom"/>
</dbReference>
<dbReference type="Pfam" id="PF12937">
    <property type="entry name" value="F-box-like"/>
    <property type="match status" value="1"/>
</dbReference>
<gene>
    <name evidence="2" type="ORF">Micbo1qcDRAFT_195326</name>
</gene>
<dbReference type="EMBL" id="KQ964249">
    <property type="protein sequence ID" value="KXJ92462.1"/>
    <property type="molecule type" value="Genomic_DNA"/>
</dbReference>
<keyword evidence="3" id="KW-1185">Reference proteome</keyword>
<evidence type="ECO:0000313" key="3">
    <source>
        <dbReference type="Proteomes" id="UP000070501"/>
    </source>
</evidence>
<feature type="domain" description="F-box" evidence="1">
    <location>
        <begin position="127"/>
        <end position="173"/>
    </location>
</feature>
<proteinExistence type="predicted"/>
<dbReference type="Proteomes" id="UP000070501">
    <property type="component" value="Unassembled WGS sequence"/>
</dbReference>
<dbReference type="SUPFAM" id="SSF81383">
    <property type="entry name" value="F-box domain"/>
    <property type="match status" value="1"/>
</dbReference>
<dbReference type="PROSITE" id="PS50181">
    <property type="entry name" value="FBOX"/>
    <property type="match status" value="1"/>
</dbReference>
<accession>A0A136J5Q0</accession>
<dbReference type="SMART" id="SM00256">
    <property type="entry name" value="FBOX"/>
    <property type="match status" value="1"/>
</dbReference>
<dbReference type="InterPro" id="IPR036047">
    <property type="entry name" value="F-box-like_dom_sf"/>
</dbReference>
<sequence>MEHRHVEGDASIGYRGRHGVVRRESVGCVVPEGRKLEAVSSSCSMEMAQATQRMAEHPLCNPTRQAPGGSSAIIAPLALLSTSTLLLSITKSLPLPSVKPSSHTGASGLLAARTKTKMFAVSQAAPVTDLTHLPHDVFLLIISYLSASDSVLCRRVSRSWHSAFASDETCHNLLRWHFPRCRELRRQDEQTRVETRDVSPQPPSPDQLVTPSSSWSYVFPAVARRYHHLRMAKPRMVEKIDVVQESKERGAHRGVEPWNRWLNWNDKSATFQHRDPTWTLDNGLLVYREKVSGRYVAYDLETRHRYSVPFDGSGKTVRRIRLACGVLVIEWCEREPYHQLNDRESVHRHFATAYDVTRSCSRSTSPKASMVRSDLSPTAWHITFRSEWKIHFLGFPINRHDRFYSVHTATHYALYLWQPNRSPWGEEDPLEQLTVWDISFPSAYLPSQDPSGANHPDPDLAPFVVRRFSWRDLAHLGVRQRHTPCMRELMLDDSNVYIHEEEHRWLSGQHSSLSPPRHHFVRSTGIPFNGIGPRWVDECCADGDVHMSFCPRAGSAARFVDSHGSTKDAIQDEDNDFPHEAHNYWSANRTETNDGFLQNARPSPGTASAQDVDPMWPGWAPCWRHEEFPYLTVSDMVDSAAGVRIVARQCFVMEALSAFVLPRICIDDGGGGNTTAACVDAKSSSCGSNETEEARFEDDMWTQLLGKGKIVGDERWIVGEDADGRVTIARF</sequence>
<dbReference type="Gene3D" id="1.20.1280.50">
    <property type="match status" value="1"/>
</dbReference>
<evidence type="ECO:0000313" key="2">
    <source>
        <dbReference type="EMBL" id="KXJ92462.1"/>
    </source>
</evidence>
<dbReference type="InParanoid" id="A0A136J5Q0"/>
<evidence type="ECO:0000259" key="1">
    <source>
        <dbReference type="PROSITE" id="PS50181"/>
    </source>
</evidence>
<reference evidence="3" key="1">
    <citation type="submission" date="2016-02" db="EMBL/GenBank/DDBJ databases">
        <title>Draft genome sequence of Microdochium bolleyi, a fungal endophyte of beachgrass.</title>
        <authorList>
            <consortium name="DOE Joint Genome Institute"/>
            <person name="David A.S."/>
            <person name="May G."/>
            <person name="Haridas S."/>
            <person name="Lim J."/>
            <person name="Wang M."/>
            <person name="Labutti K."/>
            <person name="Lipzen A."/>
            <person name="Barry K."/>
            <person name="Grigoriev I.V."/>
        </authorList>
    </citation>
    <scope>NUCLEOTIDE SEQUENCE [LARGE SCALE GENOMIC DNA]</scope>
    <source>
        <strain evidence="3">J235TASD1</strain>
    </source>
</reference>
<dbReference type="STRING" id="196109.A0A136J5Q0"/>
<dbReference type="AlphaFoldDB" id="A0A136J5Q0"/>
<organism evidence="2 3">
    <name type="scientific">Microdochium bolleyi</name>
    <dbReference type="NCBI Taxonomy" id="196109"/>
    <lineage>
        <taxon>Eukaryota</taxon>
        <taxon>Fungi</taxon>
        <taxon>Dikarya</taxon>
        <taxon>Ascomycota</taxon>
        <taxon>Pezizomycotina</taxon>
        <taxon>Sordariomycetes</taxon>
        <taxon>Xylariomycetidae</taxon>
        <taxon>Xylariales</taxon>
        <taxon>Microdochiaceae</taxon>
        <taxon>Microdochium</taxon>
    </lineage>
</organism>
<protein>
    <recommendedName>
        <fullName evidence="1">F-box domain-containing protein</fullName>
    </recommendedName>
</protein>